<proteinExistence type="predicted"/>
<evidence type="ECO:0000313" key="3">
    <source>
        <dbReference type="Proteomes" id="UP001600888"/>
    </source>
</evidence>
<dbReference type="Proteomes" id="UP001600888">
    <property type="component" value="Unassembled WGS sequence"/>
</dbReference>
<gene>
    <name evidence="2" type="ORF">FJTKL_09674</name>
</gene>
<accession>A0ABR4ENC3</accession>
<keyword evidence="3" id="KW-1185">Reference proteome</keyword>
<reference evidence="2 3" key="1">
    <citation type="submission" date="2024-03" db="EMBL/GenBank/DDBJ databases">
        <title>A high-quality draft genome sequence of Diaporthe vaccinii, a causative agent of upright dieback and viscid rot disease in cranberry plants.</title>
        <authorList>
            <person name="Sarrasin M."/>
            <person name="Lang B.F."/>
            <person name="Burger G."/>
        </authorList>
    </citation>
    <scope>NUCLEOTIDE SEQUENCE [LARGE SCALE GENOMIC DNA]</scope>
    <source>
        <strain evidence="2 3">IS7</strain>
    </source>
</reference>
<comment type="caution">
    <text evidence="2">The sequence shown here is derived from an EMBL/GenBank/DDBJ whole genome shotgun (WGS) entry which is preliminary data.</text>
</comment>
<feature type="region of interest" description="Disordered" evidence="1">
    <location>
        <begin position="45"/>
        <end position="66"/>
    </location>
</feature>
<evidence type="ECO:0000256" key="1">
    <source>
        <dbReference type="SAM" id="MobiDB-lite"/>
    </source>
</evidence>
<name>A0ABR4ENC3_9PEZI</name>
<organism evidence="2 3">
    <name type="scientific">Diaporthe vaccinii</name>
    <dbReference type="NCBI Taxonomy" id="105482"/>
    <lineage>
        <taxon>Eukaryota</taxon>
        <taxon>Fungi</taxon>
        <taxon>Dikarya</taxon>
        <taxon>Ascomycota</taxon>
        <taxon>Pezizomycotina</taxon>
        <taxon>Sordariomycetes</taxon>
        <taxon>Sordariomycetidae</taxon>
        <taxon>Diaporthales</taxon>
        <taxon>Diaporthaceae</taxon>
        <taxon>Diaporthe</taxon>
        <taxon>Diaporthe eres species complex</taxon>
    </lineage>
</organism>
<sequence>MLATSTPQMHLTGGATAYLGTSRDADIVSVITNQIQSTLGDDQSFIGQSRGNDGLSIENKPKDHHGSVDITFDNEETLRSPTLVAVGPFDIAPDSFHFSDPSELALSIPYPTTIIEDARILCYRHMHAEYINHVSG</sequence>
<protein>
    <submittedName>
        <fullName evidence="2">Uncharacterized protein</fullName>
    </submittedName>
</protein>
<evidence type="ECO:0000313" key="2">
    <source>
        <dbReference type="EMBL" id="KAL2283922.1"/>
    </source>
</evidence>
<dbReference type="EMBL" id="JBAWTH010000040">
    <property type="protein sequence ID" value="KAL2283922.1"/>
    <property type="molecule type" value="Genomic_DNA"/>
</dbReference>